<keyword evidence="3" id="KW-0648">Protein biosynthesis</keyword>
<dbReference type="GO" id="GO:0003743">
    <property type="term" value="F:translation initiation factor activity"/>
    <property type="evidence" value="ECO:0007669"/>
    <property type="project" value="UniProtKB-KW"/>
</dbReference>
<dbReference type="OrthoDB" id="5154at2759"/>
<evidence type="ECO:0000256" key="2">
    <source>
        <dbReference type="ARBA" id="ARBA00022540"/>
    </source>
</evidence>
<dbReference type="InterPro" id="IPR013906">
    <property type="entry name" value="eIF3j"/>
</dbReference>
<accession>R7Q2T7</accession>
<protein>
    <submittedName>
        <fullName evidence="6">Translation initiation factor eIF3, subunit J</fullName>
    </submittedName>
</protein>
<dbReference type="PANTHER" id="PTHR21681:SF0">
    <property type="entry name" value="EUKARYOTIC TRANSLATION INITIATION FACTOR 3 SUBUNIT J"/>
    <property type="match status" value="1"/>
</dbReference>
<dbReference type="GeneID" id="17320408"/>
<name>R7Q2T7_CHOCR</name>
<reference evidence="7" key="1">
    <citation type="journal article" date="2013" name="Proc. Natl. Acad. Sci. U.S.A.">
        <title>Genome structure and metabolic features in the red seaweed Chondrus crispus shed light on evolution of the Archaeplastida.</title>
        <authorList>
            <person name="Collen J."/>
            <person name="Porcel B."/>
            <person name="Carre W."/>
            <person name="Ball S.G."/>
            <person name="Chaparro C."/>
            <person name="Tonon T."/>
            <person name="Barbeyron T."/>
            <person name="Michel G."/>
            <person name="Noel B."/>
            <person name="Valentin K."/>
            <person name="Elias M."/>
            <person name="Artiguenave F."/>
            <person name="Arun A."/>
            <person name="Aury J.M."/>
            <person name="Barbosa-Neto J.F."/>
            <person name="Bothwell J.H."/>
            <person name="Bouget F.Y."/>
            <person name="Brillet L."/>
            <person name="Cabello-Hurtado F."/>
            <person name="Capella-Gutierrez S."/>
            <person name="Charrier B."/>
            <person name="Cladiere L."/>
            <person name="Cock J.M."/>
            <person name="Coelho S.M."/>
            <person name="Colleoni C."/>
            <person name="Czjzek M."/>
            <person name="Da Silva C."/>
            <person name="Delage L."/>
            <person name="Denoeud F."/>
            <person name="Deschamps P."/>
            <person name="Dittami S.M."/>
            <person name="Gabaldon T."/>
            <person name="Gachon C.M."/>
            <person name="Groisillier A."/>
            <person name="Herve C."/>
            <person name="Jabbari K."/>
            <person name="Katinka M."/>
            <person name="Kloareg B."/>
            <person name="Kowalczyk N."/>
            <person name="Labadie K."/>
            <person name="Leblanc C."/>
            <person name="Lopez P.J."/>
            <person name="McLachlan D.H."/>
            <person name="Meslet-Cladiere L."/>
            <person name="Moustafa A."/>
            <person name="Nehr Z."/>
            <person name="Nyvall Collen P."/>
            <person name="Panaud O."/>
            <person name="Partensky F."/>
            <person name="Poulain J."/>
            <person name="Rensing S.A."/>
            <person name="Rousvoal S."/>
            <person name="Samson G."/>
            <person name="Symeonidi A."/>
            <person name="Weissenbach J."/>
            <person name="Zambounis A."/>
            <person name="Wincker P."/>
            <person name="Boyen C."/>
        </authorList>
    </citation>
    <scope>NUCLEOTIDE SEQUENCE [LARGE SCALE GENOMIC DNA]</scope>
    <source>
        <strain evidence="7">cv. Stackhouse</strain>
    </source>
</reference>
<keyword evidence="2 6" id="KW-0396">Initiation factor</keyword>
<feature type="region of interest" description="Disordered" evidence="5">
    <location>
        <begin position="1"/>
        <end position="56"/>
    </location>
</feature>
<evidence type="ECO:0000256" key="1">
    <source>
        <dbReference type="ARBA" id="ARBA00022490"/>
    </source>
</evidence>
<keyword evidence="7" id="KW-1185">Reference proteome</keyword>
<dbReference type="InterPro" id="IPR023194">
    <property type="entry name" value="eIF3-like_dom_sf"/>
</dbReference>
<feature type="compositionally biased region" description="Acidic residues" evidence="5">
    <location>
        <begin position="1"/>
        <end position="11"/>
    </location>
</feature>
<dbReference type="PhylomeDB" id="R7Q2T7"/>
<dbReference type="STRING" id="2769.R7Q2T7"/>
<dbReference type="RefSeq" id="XP_005712683.1">
    <property type="nucleotide sequence ID" value="XM_005712626.1"/>
</dbReference>
<dbReference type="OMA" id="NDYEDFM"/>
<keyword evidence="1" id="KW-0963">Cytoplasm</keyword>
<evidence type="ECO:0000313" key="6">
    <source>
        <dbReference type="EMBL" id="CDF32882.1"/>
    </source>
</evidence>
<evidence type="ECO:0000256" key="4">
    <source>
        <dbReference type="SAM" id="Coils"/>
    </source>
</evidence>
<dbReference type="Gramene" id="CDF32882">
    <property type="protein sequence ID" value="CDF32882"/>
    <property type="gene ID" value="CHC_T00008373001"/>
</dbReference>
<dbReference type="GO" id="GO:0005852">
    <property type="term" value="C:eukaryotic translation initiation factor 3 complex"/>
    <property type="evidence" value="ECO:0007669"/>
    <property type="project" value="InterPro"/>
</dbReference>
<dbReference type="KEGG" id="ccp:CHC_T00008373001"/>
<dbReference type="Gene3D" id="1.10.246.60">
    <property type="entry name" value="Eukaryotic translation initiation factor 3 like domains"/>
    <property type="match status" value="1"/>
</dbReference>
<feature type="coiled-coil region" evidence="4">
    <location>
        <begin position="63"/>
        <end position="101"/>
    </location>
</feature>
<feature type="compositionally biased region" description="Acidic residues" evidence="5">
    <location>
        <begin position="32"/>
        <end position="43"/>
    </location>
</feature>
<evidence type="ECO:0000256" key="5">
    <source>
        <dbReference type="SAM" id="MobiDB-lite"/>
    </source>
</evidence>
<dbReference type="Pfam" id="PF08597">
    <property type="entry name" value="eIF3_subunit"/>
    <property type="match status" value="1"/>
</dbReference>
<dbReference type="Proteomes" id="UP000012073">
    <property type="component" value="Unassembled WGS sequence"/>
</dbReference>
<feature type="compositionally biased region" description="Low complexity" evidence="5">
    <location>
        <begin position="47"/>
        <end position="56"/>
    </location>
</feature>
<dbReference type="PANTHER" id="PTHR21681">
    <property type="entry name" value="EUKARYOTIC TRANSLATION INITIATION FACTOR 3 SUBUNIT J"/>
    <property type="match status" value="1"/>
</dbReference>
<gene>
    <name evidence="6" type="ORF">CHC_T00008373001</name>
</gene>
<keyword evidence="4" id="KW-0175">Coiled coil</keyword>
<evidence type="ECO:0000313" key="7">
    <source>
        <dbReference type="Proteomes" id="UP000012073"/>
    </source>
</evidence>
<sequence length="245" mass="27804">MSNWDDEDWEADSGPSPAPSLPVPAAGGMGNWDDEDLPEEEEDISLKKPSAPMKPSKARALALKKKEEEEQRLATARAIAREKEMEELSAVERKMRQQKLVEQADLENVKDLFMEGSSNGGMRPPAEPTIDTFKPVTEEDYNKYAAMISEHCVKLSNINSPTKKKQMGLYVSFVKQLMRGLAQELSQEDTKDLSTFMGLLSNEKRDQFKKSKGYKKKTSKKTHVRVDREDDMRGDVFDDFADDFM</sequence>
<organism evidence="6 7">
    <name type="scientific">Chondrus crispus</name>
    <name type="common">Carrageen Irish moss</name>
    <name type="synonym">Polymorpha crispa</name>
    <dbReference type="NCBI Taxonomy" id="2769"/>
    <lineage>
        <taxon>Eukaryota</taxon>
        <taxon>Rhodophyta</taxon>
        <taxon>Florideophyceae</taxon>
        <taxon>Rhodymeniophycidae</taxon>
        <taxon>Gigartinales</taxon>
        <taxon>Gigartinaceae</taxon>
        <taxon>Chondrus</taxon>
    </lineage>
</organism>
<dbReference type="EMBL" id="HG001593">
    <property type="protein sequence ID" value="CDF32882.1"/>
    <property type="molecule type" value="Genomic_DNA"/>
</dbReference>
<evidence type="ECO:0000256" key="3">
    <source>
        <dbReference type="ARBA" id="ARBA00022917"/>
    </source>
</evidence>
<dbReference type="AlphaFoldDB" id="R7Q2T7"/>
<proteinExistence type="predicted"/>